<evidence type="ECO:0000313" key="2">
    <source>
        <dbReference type="Proteomes" id="UP000707731"/>
    </source>
</evidence>
<dbReference type="InterPro" id="IPR046366">
    <property type="entry name" value="MPAB"/>
</dbReference>
<keyword evidence="2" id="KW-1185">Reference proteome</keyword>
<dbReference type="PANTHER" id="PTHR36124:SF1">
    <property type="entry name" value="ER-BOUND OXYGENASE MPAB_MPAB'_RUBBER OXYGENASE CATALYTIC DOMAIN-CONTAINING PROTEIN"/>
    <property type="match status" value="1"/>
</dbReference>
<organism evidence="1 2">
    <name type="scientific">Nocardia higoensis</name>
    <dbReference type="NCBI Taxonomy" id="228599"/>
    <lineage>
        <taxon>Bacteria</taxon>
        <taxon>Bacillati</taxon>
        <taxon>Actinomycetota</taxon>
        <taxon>Actinomycetes</taxon>
        <taxon>Mycobacteriales</taxon>
        <taxon>Nocardiaceae</taxon>
        <taxon>Nocardia</taxon>
    </lineage>
</organism>
<gene>
    <name evidence="1" type="ORF">IU449_23395</name>
</gene>
<evidence type="ECO:0000313" key="1">
    <source>
        <dbReference type="EMBL" id="MBF6357456.1"/>
    </source>
</evidence>
<name>A0ABS0DG50_9NOCA</name>
<accession>A0ABS0DG50</accession>
<protein>
    <submittedName>
        <fullName evidence="1">DUF2236 domain-containing protein</fullName>
    </submittedName>
</protein>
<dbReference type="Proteomes" id="UP000707731">
    <property type="component" value="Unassembled WGS sequence"/>
</dbReference>
<dbReference type="RefSeq" id="WP_195004296.1">
    <property type="nucleotide sequence ID" value="NZ_JADLQN010000005.1"/>
</dbReference>
<reference evidence="1 2" key="1">
    <citation type="submission" date="2020-10" db="EMBL/GenBank/DDBJ databases">
        <title>Identification of Nocardia species via Next-generation sequencing and recognition of intraspecies genetic diversity.</title>
        <authorList>
            <person name="Li P."/>
            <person name="Li P."/>
            <person name="Lu B."/>
        </authorList>
    </citation>
    <scope>NUCLEOTIDE SEQUENCE [LARGE SCALE GENOMIC DNA]</scope>
    <source>
        <strain evidence="1 2">BJ06-0143</strain>
    </source>
</reference>
<sequence>MATEKRGFKWIRTEIEGLDPKVDSARIVRLTSCQLLPKSLLVVHLFYTVGFVRFAGPPVSADSVDRNGTGMLYDRGIRRADETMLHLFSWVDDGVSSPTSIESLDYVRNWHSGVARTWPMPRHTFQHSAAVFTLIYDRLLRHVAGAPGLSENERRAQLIHWRTVSEHLGVTDIPHTWQGMEQLLESYEHGADFAYSPAGQRLANALIDQFATRWFPRPLRWFGRWLALAFSEEHVLDTLRIPRPPSAFSHAVRRLARVAVFARRHLLPDPREVFRLSDIITEHKDSALAR</sequence>
<proteinExistence type="predicted"/>
<dbReference type="EMBL" id="JADLQN010000005">
    <property type="protein sequence ID" value="MBF6357456.1"/>
    <property type="molecule type" value="Genomic_DNA"/>
</dbReference>
<comment type="caution">
    <text evidence="1">The sequence shown here is derived from an EMBL/GenBank/DDBJ whole genome shotgun (WGS) entry which is preliminary data.</text>
</comment>
<dbReference type="PANTHER" id="PTHR36124">
    <property type="match status" value="1"/>
</dbReference>